<protein>
    <submittedName>
        <fullName evidence="1">Uncharacterized protein</fullName>
    </submittedName>
</protein>
<sequence length="108" mass="12398">MPLYDSNTARAQFRHSRYILPERNANTPLTPICANGNDLQPQHTDNNLFDFSGFAKNIPNTQQVRVVATMTEPAIFANIFIKKMIVSETIFIEFPRIFTTFHPRKGIE</sequence>
<evidence type="ECO:0000313" key="1">
    <source>
        <dbReference type="EMBL" id="AHF26384.1"/>
    </source>
</evidence>
<reference evidence="1" key="1">
    <citation type="journal article" date="2013" name="PLoS ONE">
        <title>Metagenomic insights into the carbohydrate-active enzymes carried by the microorganisms adhering to solid digesta in the rumen of cows.</title>
        <authorList>
            <person name="Wang L."/>
            <person name="Hatem A."/>
            <person name="Catalyurek U.V."/>
            <person name="Morrison M."/>
            <person name="Yu Z."/>
        </authorList>
    </citation>
    <scope>NUCLEOTIDE SEQUENCE</scope>
</reference>
<dbReference type="EMBL" id="KC246878">
    <property type="protein sequence ID" value="AHF26384.1"/>
    <property type="molecule type" value="Genomic_DNA"/>
</dbReference>
<dbReference type="AlphaFoldDB" id="W0FSA2"/>
<accession>W0FSA2</accession>
<organism evidence="1">
    <name type="scientific">uncultured bacterium Contig1474_n_1484_cl</name>
    <dbReference type="NCBI Taxonomy" id="1393433"/>
    <lineage>
        <taxon>Bacteria</taxon>
        <taxon>environmental samples</taxon>
    </lineage>
</organism>
<proteinExistence type="predicted"/>
<name>W0FSA2_9BACT</name>